<keyword evidence="3 5" id="KW-1133">Transmembrane helix</keyword>
<dbReference type="InterPro" id="IPR002293">
    <property type="entry name" value="AA/rel_permease1"/>
</dbReference>
<reference evidence="6 7" key="2">
    <citation type="journal article" date="2016" name="Science">
        <title>A bacterium that degrades and assimilates poly(ethylene terephthalate).</title>
        <authorList>
            <person name="Yoshida S."/>
            <person name="Hiraga K."/>
            <person name="Takehana T."/>
            <person name="Taniguchi I."/>
            <person name="Yamaji H."/>
            <person name="Maeda Y."/>
            <person name="Toyohara K."/>
            <person name="Miyamoto K."/>
            <person name="Kimura Y."/>
            <person name="Oda K."/>
        </authorList>
    </citation>
    <scope>NUCLEOTIDE SEQUENCE [LARGE SCALE GENOMIC DNA]</scope>
    <source>
        <strain evidence="7">NBRC 110686 / TISTR 2288 / 201-F6</strain>
    </source>
</reference>
<name>A0A0K8P464_PISS1</name>
<feature type="transmembrane region" description="Helical" evidence="5">
    <location>
        <begin position="343"/>
        <end position="362"/>
    </location>
</feature>
<dbReference type="AlphaFoldDB" id="A0A0K8P464"/>
<dbReference type="PANTHER" id="PTHR11785:SF512">
    <property type="entry name" value="SOBREMESA, ISOFORM B"/>
    <property type="match status" value="1"/>
</dbReference>
<proteinExistence type="predicted"/>
<reference evidence="7" key="1">
    <citation type="submission" date="2015-07" db="EMBL/GenBank/DDBJ databases">
        <title>Discovery of a poly(ethylene terephthalate assimilation.</title>
        <authorList>
            <person name="Yoshida S."/>
            <person name="Hiraga K."/>
            <person name="Takehana T."/>
            <person name="Taniguchi I."/>
            <person name="Yamaji H."/>
            <person name="Maeda Y."/>
            <person name="Toyohara K."/>
            <person name="Miyamoto K."/>
            <person name="Kimura Y."/>
            <person name="Oda K."/>
        </authorList>
    </citation>
    <scope>NUCLEOTIDE SEQUENCE [LARGE SCALE GENOMIC DNA]</scope>
    <source>
        <strain evidence="7">NBRC 110686 / TISTR 2288 / 201-F6</strain>
    </source>
</reference>
<feature type="transmembrane region" description="Helical" evidence="5">
    <location>
        <begin position="409"/>
        <end position="429"/>
    </location>
</feature>
<feature type="transmembrane region" description="Helical" evidence="5">
    <location>
        <begin position="130"/>
        <end position="149"/>
    </location>
</feature>
<accession>A0A0K8P464</accession>
<feature type="transmembrane region" description="Helical" evidence="5">
    <location>
        <begin position="94"/>
        <end position="115"/>
    </location>
</feature>
<feature type="transmembrane region" description="Helical" evidence="5">
    <location>
        <begin position="161"/>
        <end position="181"/>
    </location>
</feature>
<feature type="transmembrane region" description="Helical" evidence="5">
    <location>
        <begin position="435"/>
        <end position="457"/>
    </location>
</feature>
<dbReference type="OrthoDB" id="6743928at2"/>
<evidence type="ECO:0000313" key="7">
    <source>
        <dbReference type="Proteomes" id="UP000037660"/>
    </source>
</evidence>
<comment type="caution">
    <text evidence="6">The sequence shown here is derived from an EMBL/GenBank/DDBJ whole genome shotgun (WGS) entry which is preliminary data.</text>
</comment>
<keyword evidence="4 5" id="KW-0472">Membrane</keyword>
<gene>
    <name evidence="6" type="ORF">ISF6_3282</name>
</gene>
<protein>
    <submittedName>
        <fullName evidence="6">Amino acid permease-associated region</fullName>
    </submittedName>
</protein>
<feature type="transmembrane region" description="Helical" evidence="5">
    <location>
        <begin position="12"/>
        <end position="32"/>
    </location>
</feature>
<dbReference type="Proteomes" id="UP000037660">
    <property type="component" value="Unassembled WGS sequence"/>
</dbReference>
<feature type="transmembrane region" description="Helical" evidence="5">
    <location>
        <begin position="368"/>
        <end position="389"/>
    </location>
</feature>
<feature type="transmembrane region" description="Helical" evidence="5">
    <location>
        <begin position="243"/>
        <end position="266"/>
    </location>
</feature>
<keyword evidence="7" id="KW-1185">Reference proteome</keyword>
<dbReference type="STRING" id="1547922.ISF6_3282"/>
<sequence>MTAPPGGAGAATLRPWQAVAIVVGIVVGAGIFKTPALVAGQVPSVGWMLALWAAGGLLTLCGALVYAELSTTWPSHAGEYHFLGRAWGRPVASLYAWARFTVITTGSLVLLGYVYGDYATQLLPLGPHSAAWHAGLAIAVLTALNLRSLRSGANAQALMTALELLGLLLIVAAGLAVAAGFGPVAATAAGPTAGPAAVPGLPAAGPTAGALGLAMVFVLLTYGGWNDAAYLSADLRGRRAIAGVLLVSVAIVTALYLAVNAAYAAILGRAGLAASAAPAADALRVVFGAAAGQLVAAMVAMAALTSMNATLIVGARTAQALGEDWPVLRGLGRWDAGRGTPPVALLAQGALALALVVLAAAGGRGFQAMVEFTAPVFWLFFLLTGLALFRLRAREPLRPRPFRVPGYPVLPALFCLSCAGMLWSSLGYVGGQRLAGVSAAWVGLAVLGSGALALALLHGLERRARRI</sequence>
<evidence type="ECO:0000256" key="1">
    <source>
        <dbReference type="ARBA" id="ARBA00004141"/>
    </source>
</evidence>
<evidence type="ECO:0000313" key="6">
    <source>
        <dbReference type="EMBL" id="GAP37427.1"/>
    </source>
</evidence>
<dbReference type="EMBL" id="BBYR01000046">
    <property type="protein sequence ID" value="GAP37427.1"/>
    <property type="molecule type" value="Genomic_DNA"/>
</dbReference>
<dbReference type="Pfam" id="PF13520">
    <property type="entry name" value="AA_permease_2"/>
    <property type="match status" value="1"/>
</dbReference>
<evidence type="ECO:0000256" key="4">
    <source>
        <dbReference type="ARBA" id="ARBA00023136"/>
    </source>
</evidence>
<evidence type="ECO:0000256" key="2">
    <source>
        <dbReference type="ARBA" id="ARBA00022692"/>
    </source>
</evidence>
<comment type="subcellular location">
    <subcellularLocation>
        <location evidence="1">Membrane</location>
        <topology evidence="1">Multi-pass membrane protein</topology>
    </subcellularLocation>
</comment>
<dbReference type="GO" id="GO:0016020">
    <property type="term" value="C:membrane"/>
    <property type="evidence" value="ECO:0007669"/>
    <property type="project" value="UniProtKB-SubCell"/>
</dbReference>
<evidence type="ECO:0000256" key="3">
    <source>
        <dbReference type="ARBA" id="ARBA00022989"/>
    </source>
</evidence>
<dbReference type="GO" id="GO:0015179">
    <property type="term" value="F:L-amino acid transmembrane transporter activity"/>
    <property type="evidence" value="ECO:0007669"/>
    <property type="project" value="TreeGrafter"/>
</dbReference>
<keyword evidence="2 5" id="KW-0812">Transmembrane</keyword>
<dbReference type="Gene3D" id="1.20.1740.10">
    <property type="entry name" value="Amino acid/polyamine transporter I"/>
    <property type="match status" value="1"/>
</dbReference>
<dbReference type="PANTHER" id="PTHR11785">
    <property type="entry name" value="AMINO ACID TRANSPORTER"/>
    <property type="match status" value="1"/>
</dbReference>
<feature type="transmembrane region" description="Helical" evidence="5">
    <location>
        <begin position="286"/>
        <end position="304"/>
    </location>
</feature>
<dbReference type="RefSeq" id="WP_054021364.1">
    <property type="nucleotide sequence ID" value="NZ_BBYR01000046.1"/>
</dbReference>
<dbReference type="PIRSF" id="PIRSF006060">
    <property type="entry name" value="AA_transporter"/>
    <property type="match status" value="1"/>
</dbReference>
<dbReference type="InterPro" id="IPR050598">
    <property type="entry name" value="AminoAcid_Transporter"/>
</dbReference>
<feature type="transmembrane region" description="Helical" evidence="5">
    <location>
        <begin position="44"/>
        <end position="67"/>
    </location>
</feature>
<organism evidence="6 7">
    <name type="scientific">Piscinibacter sakaiensis</name>
    <name type="common">Ideonella sakaiensis</name>
    <dbReference type="NCBI Taxonomy" id="1547922"/>
    <lineage>
        <taxon>Bacteria</taxon>
        <taxon>Pseudomonadati</taxon>
        <taxon>Pseudomonadota</taxon>
        <taxon>Betaproteobacteria</taxon>
        <taxon>Burkholderiales</taxon>
        <taxon>Sphaerotilaceae</taxon>
        <taxon>Piscinibacter</taxon>
    </lineage>
</organism>
<feature type="transmembrane region" description="Helical" evidence="5">
    <location>
        <begin position="201"/>
        <end position="222"/>
    </location>
</feature>
<evidence type="ECO:0000256" key="5">
    <source>
        <dbReference type="SAM" id="Phobius"/>
    </source>
</evidence>